<evidence type="ECO:0000313" key="2">
    <source>
        <dbReference type="Proteomes" id="UP000190951"/>
    </source>
</evidence>
<accession>A0A1S8MEV1</accession>
<dbReference type="AlphaFoldDB" id="A0A1S8MEV1"/>
<dbReference type="InterPro" id="IPR009000">
    <property type="entry name" value="Transl_B-barrel_sf"/>
</dbReference>
<dbReference type="RefSeq" id="WP_077832625.1">
    <property type="nucleotide sequence ID" value="NZ_CP096983.1"/>
</dbReference>
<dbReference type="SUPFAM" id="SSF50447">
    <property type="entry name" value="Translation proteins"/>
    <property type="match status" value="1"/>
</dbReference>
<dbReference type="STRING" id="84029.CROST_27870"/>
<keyword evidence="2" id="KW-1185">Reference proteome</keyword>
<evidence type="ECO:0000313" key="1">
    <source>
        <dbReference type="EMBL" id="URZ12492.1"/>
    </source>
</evidence>
<dbReference type="KEGG" id="crw:CROST_032140"/>
<protein>
    <submittedName>
        <fullName evidence="1">Uncharacterized protein</fullName>
    </submittedName>
</protein>
<dbReference type="EMBL" id="CP096983">
    <property type="protein sequence ID" value="URZ12492.1"/>
    <property type="molecule type" value="Genomic_DNA"/>
</dbReference>
<dbReference type="Proteomes" id="UP000190951">
    <property type="component" value="Chromosome"/>
</dbReference>
<dbReference type="Gene3D" id="2.40.30.10">
    <property type="entry name" value="Translation factors"/>
    <property type="match status" value="1"/>
</dbReference>
<organism evidence="1 2">
    <name type="scientific">Clostridium felsineum</name>
    <dbReference type="NCBI Taxonomy" id="36839"/>
    <lineage>
        <taxon>Bacteria</taxon>
        <taxon>Bacillati</taxon>
        <taxon>Bacillota</taxon>
        <taxon>Clostridia</taxon>
        <taxon>Eubacteriales</taxon>
        <taxon>Clostridiaceae</taxon>
        <taxon>Clostridium</taxon>
    </lineage>
</organism>
<proteinExistence type="predicted"/>
<gene>
    <name evidence="1" type="ORF">CROST_032140</name>
</gene>
<name>A0A1S8MEV1_9CLOT</name>
<reference evidence="1 2" key="1">
    <citation type="submission" date="2022-04" db="EMBL/GenBank/DDBJ databases">
        <title>Genome sequence of C. roseum typestrain.</title>
        <authorList>
            <person name="Poehlein A."/>
            <person name="Schoch T."/>
            <person name="Duerre P."/>
            <person name="Daniel R."/>
        </authorList>
    </citation>
    <scope>NUCLEOTIDE SEQUENCE [LARGE SCALE GENOMIC DNA]</scope>
    <source>
        <strain evidence="1 2">DSM 7320</strain>
    </source>
</reference>
<sequence length="115" mass="12863">MRKIILLAVILVMSFELAACKRENYPKFKITKMTITGDYDVIVKGNMEEGTIRKNDLVTIEHNNSDVEIVRVKGIININTRKVVQSISKGEKANIRLEDIGGSDVSVGDMLVNKN</sequence>